<keyword evidence="1" id="KW-1133">Transmembrane helix</keyword>
<evidence type="ECO:0000256" key="1">
    <source>
        <dbReference type="SAM" id="Phobius"/>
    </source>
</evidence>
<dbReference type="AlphaFoldDB" id="D2BG26"/>
<keyword evidence="1" id="KW-0812">Transmembrane</keyword>
<proteinExistence type="predicted"/>
<keyword evidence="1" id="KW-0472">Membrane</keyword>
<dbReference type="KEGG" id="dev:DhcVS_103"/>
<reference evidence="2 3" key="1">
    <citation type="journal article" date="2009" name="PLoS Genet.">
        <title>Localized plasticity in the streamlined genomes of vinyl chloride respiring Dehalococcoides.</title>
        <authorList>
            <person name="McMurdie P.J."/>
            <person name="Behrens S.F."/>
            <person name="Muller J.A."/>
            <person name="Goke J."/>
            <person name="Ritalahti K.M."/>
            <person name="Wagner R."/>
            <person name="Goltsman E."/>
            <person name="Lapidus A."/>
            <person name="Holmes S."/>
            <person name="Loffler F.E."/>
            <person name="Spormann A.M."/>
        </authorList>
    </citation>
    <scope>NUCLEOTIDE SEQUENCE [LARGE SCALE GENOMIC DNA]</scope>
    <source>
        <strain evidence="2 3">VS</strain>
    </source>
</reference>
<evidence type="ECO:0000313" key="2">
    <source>
        <dbReference type="EMBL" id="ACZ61276.1"/>
    </source>
</evidence>
<protein>
    <submittedName>
        <fullName evidence="2">Reductive dehalogenase anchoring protein</fullName>
    </submittedName>
</protein>
<dbReference type="Proteomes" id="UP000002506">
    <property type="component" value="Chromosome"/>
</dbReference>
<sequence>MWMIIGILVGLAIWGVVQFAKNKGLNLTWYDWVIGLLGLGLLLFTFQNFIGAFAEAEDKAAYLFLLVTGLPSLILLAVAWQLAIRRAKKA</sequence>
<dbReference type="eggNOG" id="ENOG502ZFX9">
    <property type="taxonomic scope" value="Bacteria"/>
</dbReference>
<dbReference type="OrthoDB" id="165575at2"/>
<organism evidence="2 3">
    <name type="scientific">Dehalococcoides mccartyi (strain VS)</name>
    <dbReference type="NCBI Taxonomy" id="311424"/>
    <lineage>
        <taxon>Bacteria</taxon>
        <taxon>Bacillati</taxon>
        <taxon>Chloroflexota</taxon>
        <taxon>Dehalococcoidia</taxon>
        <taxon>Dehalococcoidales</taxon>
        <taxon>Dehalococcoidaceae</taxon>
        <taxon>Dehalococcoides</taxon>
    </lineage>
</organism>
<accession>D2BG26</accession>
<dbReference type="RefSeq" id="WP_012881452.1">
    <property type="nucleotide sequence ID" value="NC_013552.1"/>
</dbReference>
<dbReference type="HOGENOM" id="CLU_176126_0_0_0"/>
<feature type="transmembrane region" description="Helical" evidence="1">
    <location>
        <begin position="29"/>
        <end position="50"/>
    </location>
</feature>
<evidence type="ECO:0000313" key="3">
    <source>
        <dbReference type="Proteomes" id="UP000002506"/>
    </source>
</evidence>
<gene>
    <name evidence="2" type="primary">rdhB</name>
    <name evidence="2" type="ordered locus">DhcVS_103</name>
</gene>
<feature type="transmembrane region" description="Helical" evidence="1">
    <location>
        <begin position="62"/>
        <end position="84"/>
    </location>
</feature>
<name>D2BG26_DEHMV</name>
<dbReference type="EMBL" id="CP001827">
    <property type="protein sequence ID" value="ACZ61276.1"/>
    <property type="molecule type" value="Genomic_DNA"/>
</dbReference>